<keyword evidence="4" id="KW-1185">Reference proteome</keyword>
<feature type="transmembrane region" description="Helical" evidence="1">
    <location>
        <begin position="273"/>
        <end position="292"/>
    </location>
</feature>
<evidence type="ECO:0000256" key="1">
    <source>
        <dbReference type="SAM" id="Phobius"/>
    </source>
</evidence>
<feature type="transmembrane region" description="Helical" evidence="1">
    <location>
        <begin position="44"/>
        <end position="63"/>
    </location>
</feature>
<keyword evidence="1" id="KW-0812">Transmembrane</keyword>
<dbReference type="EMBL" id="JADWOX010000014">
    <property type="protein sequence ID" value="MBI1685670.1"/>
    <property type="molecule type" value="Genomic_DNA"/>
</dbReference>
<dbReference type="PANTHER" id="PTHR23028">
    <property type="entry name" value="ACETYLTRANSFERASE"/>
    <property type="match status" value="1"/>
</dbReference>
<keyword evidence="1" id="KW-1133">Transmembrane helix</keyword>
<feature type="transmembrane region" description="Helical" evidence="1">
    <location>
        <begin position="241"/>
        <end position="261"/>
    </location>
</feature>
<reference evidence="3 4" key="1">
    <citation type="submission" date="2020-11" db="EMBL/GenBank/DDBJ databases">
        <title>genome sequence of strain KACC 18849.</title>
        <authorList>
            <person name="Gao J."/>
            <person name="Zhang X."/>
        </authorList>
    </citation>
    <scope>NUCLEOTIDE SEQUENCE [LARGE SCALE GENOMIC DNA]</scope>
    <source>
        <strain evidence="3 4">KACC 18849</strain>
    </source>
</reference>
<protein>
    <submittedName>
        <fullName evidence="3">Acyltransferase</fullName>
    </submittedName>
</protein>
<organism evidence="3 4">
    <name type="scientific">Caulobacter hibisci</name>
    <dbReference type="NCBI Taxonomy" id="2035993"/>
    <lineage>
        <taxon>Bacteria</taxon>
        <taxon>Pseudomonadati</taxon>
        <taxon>Pseudomonadota</taxon>
        <taxon>Alphaproteobacteria</taxon>
        <taxon>Caulobacterales</taxon>
        <taxon>Caulobacteraceae</taxon>
        <taxon>Caulobacter</taxon>
    </lineage>
</organism>
<feature type="transmembrane region" description="Helical" evidence="1">
    <location>
        <begin position="158"/>
        <end position="180"/>
    </location>
</feature>
<dbReference type="Pfam" id="PF01757">
    <property type="entry name" value="Acyl_transf_3"/>
    <property type="match status" value="1"/>
</dbReference>
<dbReference type="GO" id="GO:0016746">
    <property type="term" value="F:acyltransferase activity"/>
    <property type="evidence" value="ECO:0007669"/>
    <property type="project" value="UniProtKB-KW"/>
</dbReference>
<keyword evidence="1" id="KW-0472">Membrane</keyword>
<dbReference type="PANTHER" id="PTHR23028:SF134">
    <property type="entry name" value="PUTATIVE (AFU_ORTHOLOGUE AFUA_4G08520)-RELATED"/>
    <property type="match status" value="1"/>
</dbReference>
<feature type="transmembrane region" description="Helical" evidence="1">
    <location>
        <begin position="75"/>
        <end position="95"/>
    </location>
</feature>
<keyword evidence="3" id="KW-0808">Transferase</keyword>
<dbReference type="InterPro" id="IPR002656">
    <property type="entry name" value="Acyl_transf_3_dom"/>
</dbReference>
<dbReference type="RefSeq" id="WP_198577569.1">
    <property type="nucleotide sequence ID" value="NZ_JADWOX010000014.1"/>
</dbReference>
<sequence length="342" mass="38252">MTLRTTTQDGRFTALDGLRGVAALGVLLYHIADWSGRRGHFGHGYLAVDFFFCLSGFVLAHAFEQRRIGFGGYLLARWVRVWPMLFLATVAGVLLTGKGDGETWIDLAKGLLLIPKFAPMEAGTFPSLFPFNPLAWSLCLEVLVSLAWFPLRRAPDMAIVMFVFLAGAALLFVAVGMGGLQTGWDQATFGLGVLRAAYPFAIGWLCWRHRASFSARKAWVPAVLLLTVLVLPVWPTRVANGLYDFACTTLLFPTLVLLGAYDPGGRLARWCERLGGVSYPLYALHWAFWYVMLSIYPDGWKRDLPLWFCVLAFFVLPAASWAAWRWVETPLRTWVKRATHAL</sequence>
<evidence type="ECO:0000313" key="3">
    <source>
        <dbReference type="EMBL" id="MBI1685670.1"/>
    </source>
</evidence>
<feature type="transmembrane region" description="Helical" evidence="1">
    <location>
        <begin position="218"/>
        <end position="235"/>
    </location>
</feature>
<proteinExistence type="predicted"/>
<feature type="transmembrane region" description="Helical" evidence="1">
    <location>
        <begin position="304"/>
        <end position="327"/>
    </location>
</feature>
<name>A0ABS0T1A9_9CAUL</name>
<feature type="transmembrane region" description="Helical" evidence="1">
    <location>
        <begin position="134"/>
        <end position="151"/>
    </location>
</feature>
<keyword evidence="3" id="KW-0012">Acyltransferase</keyword>
<comment type="caution">
    <text evidence="3">The sequence shown here is derived from an EMBL/GenBank/DDBJ whole genome shotgun (WGS) entry which is preliminary data.</text>
</comment>
<evidence type="ECO:0000259" key="2">
    <source>
        <dbReference type="Pfam" id="PF01757"/>
    </source>
</evidence>
<gene>
    <name evidence="3" type="ORF">I4Q42_18545</name>
</gene>
<feature type="transmembrane region" description="Helical" evidence="1">
    <location>
        <begin position="12"/>
        <end position="32"/>
    </location>
</feature>
<feature type="transmembrane region" description="Helical" evidence="1">
    <location>
        <begin position="186"/>
        <end position="206"/>
    </location>
</feature>
<dbReference type="InterPro" id="IPR050879">
    <property type="entry name" value="Acyltransferase_3"/>
</dbReference>
<evidence type="ECO:0000313" key="4">
    <source>
        <dbReference type="Proteomes" id="UP000639859"/>
    </source>
</evidence>
<dbReference type="Proteomes" id="UP000639859">
    <property type="component" value="Unassembled WGS sequence"/>
</dbReference>
<accession>A0ABS0T1A9</accession>
<feature type="domain" description="Acyltransferase 3" evidence="2">
    <location>
        <begin position="13"/>
        <end position="322"/>
    </location>
</feature>